<keyword evidence="6 7" id="KW-0472">Membrane</keyword>
<evidence type="ECO:0000256" key="2">
    <source>
        <dbReference type="ARBA" id="ARBA00022448"/>
    </source>
</evidence>
<evidence type="ECO:0000259" key="8">
    <source>
        <dbReference type="PROSITE" id="PS50928"/>
    </source>
</evidence>
<evidence type="ECO:0000256" key="3">
    <source>
        <dbReference type="ARBA" id="ARBA00022475"/>
    </source>
</evidence>
<reference evidence="9 10" key="1">
    <citation type="submission" date="2018-12" db="EMBL/GenBank/DDBJ databases">
        <title>Bacillus ochoae sp. nov., Paenibacillus whitsoniae sp. nov., Paenibacillus spiritus sp. nov. Isolated from the Mars Exploration Rover during spacecraft assembly.</title>
        <authorList>
            <person name="Seuylemezian A."/>
            <person name="Vaishampayan P."/>
        </authorList>
    </citation>
    <scope>NUCLEOTIDE SEQUENCE [LARGE SCALE GENOMIC DNA]</scope>
    <source>
        <strain evidence="9 10">MER 54</strain>
    </source>
</reference>
<keyword evidence="2 7" id="KW-0813">Transport</keyword>
<gene>
    <name evidence="9" type="ORF">EJQ19_23295</name>
</gene>
<proteinExistence type="inferred from homology"/>
<dbReference type="InterPro" id="IPR000515">
    <property type="entry name" value="MetI-like"/>
</dbReference>
<evidence type="ECO:0000256" key="1">
    <source>
        <dbReference type="ARBA" id="ARBA00004651"/>
    </source>
</evidence>
<dbReference type="Gene3D" id="1.10.3720.10">
    <property type="entry name" value="MetI-like"/>
    <property type="match status" value="1"/>
</dbReference>
<keyword evidence="5 7" id="KW-1133">Transmembrane helix</keyword>
<comment type="similarity">
    <text evidence="7">Belongs to the binding-protein-dependent transport system permease family.</text>
</comment>
<evidence type="ECO:0000313" key="10">
    <source>
        <dbReference type="Proteomes" id="UP000276128"/>
    </source>
</evidence>
<dbReference type="InterPro" id="IPR050901">
    <property type="entry name" value="BP-dep_ABC_trans_perm"/>
</dbReference>
<evidence type="ECO:0000256" key="4">
    <source>
        <dbReference type="ARBA" id="ARBA00022692"/>
    </source>
</evidence>
<feature type="transmembrane region" description="Helical" evidence="7">
    <location>
        <begin position="117"/>
        <end position="138"/>
    </location>
</feature>
<dbReference type="OrthoDB" id="9810086at2"/>
<dbReference type="SUPFAM" id="SSF161098">
    <property type="entry name" value="MetI-like"/>
    <property type="match status" value="1"/>
</dbReference>
<dbReference type="RefSeq" id="WP_126143644.1">
    <property type="nucleotide sequence ID" value="NZ_RXHU01000075.1"/>
</dbReference>
<dbReference type="PANTHER" id="PTHR32243">
    <property type="entry name" value="MALTOSE TRANSPORT SYSTEM PERMEASE-RELATED"/>
    <property type="match status" value="1"/>
</dbReference>
<keyword evidence="3" id="KW-1003">Cell membrane</keyword>
<protein>
    <submittedName>
        <fullName evidence="9">Carbohydrate ABC transporter permease</fullName>
    </submittedName>
</protein>
<dbReference type="InterPro" id="IPR035906">
    <property type="entry name" value="MetI-like_sf"/>
</dbReference>
<evidence type="ECO:0000256" key="7">
    <source>
        <dbReference type="RuleBase" id="RU363032"/>
    </source>
</evidence>
<dbReference type="PROSITE" id="PS50928">
    <property type="entry name" value="ABC_TM1"/>
    <property type="match status" value="1"/>
</dbReference>
<evidence type="ECO:0000313" key="9">
    <source>
        <dbReference type="EMBL" id="RTE06301.1"/>
    </source>
</evidence>
<dbReference type="Proteomes" id="UP000276128">
    <property type="component" value="Unassembled WGS sequence"/>
</dbReference>
<accession>A0A3S0A8L2</accession>
<comment type="subcellular location">
    <subcellularLocation>
        <location evidence="1 7">Cell membrane</location>
        <topology evidence="1 7">Multi-pass membrane protein</topology>
    </subcellularLocation>
</comment>
<dbReference type="EMBL" id="RXHU01000075">
    <property type="protein sequence ID" value="RTE06301.1"/>
    <property type="molecule type" value="Genomic_DNA"/>
</dbReference>
<feature type="transmembrane region" description="Helical" evidence="7">
    <location>
        <begin position="253"/>
        <end position="273"/>
    </location>
</feature>
<feature type="transmembrane region" description="Helical" evidence="7">
    <location>
        <begin position="150"/>
        <end position="173"/>
    </location>
</feature>
<dbReference type="AlphaFoldDB" id="A0A3S0A8L2"/>
<dbReference type="GO" id="GO:0005886">
    <property type="term" value="C:plasma membrane"/>
    <property type="evidence" value="ECO:0007669"/>
    <property type="project" value="UniProtKB-SubCell"/>
</dbReference>
<keyword evidence="10" id="KW-1185">Reference proteome</keyword>
<feature type="transmembrane region" description="Helical" evidence="7">
    <location>
        <begin position="81"/>
        <end position="105"/>
    </location>
</feature>
<feature type="domain" description="ABC transmembrane type-1" evidence="8">
    <location>
        <begin position="82"/>
        <end position="273"/>
    </location>
</feature>
<dbReference type="GO" id="GO:0055085">
    <property type="term" value="P:transmembrane transport"/>
    <property type="evidence" value="ECO:0007669"/>
    <property type="project" value="InterPro"/>
</dbReference>
<feature type="transmembrane region" description="Helical" evidence="7">
    <location>
        <begin position="21"/>
        <end position="43"/>
    </location>
</feature>
<dbReference type="PANTHER" id="PTHR32243:SF18">
    <property type="entry name" value="INNER MEMBRANE ABC TRANSPORTER PERMEASE PROTEIN YCJP"/>
    <property type="match status" value="1"/>
</dbReference>
<evidence type="ECO:0000256" key="5">
    <source>
        <dbReference type="ARBA" id="ARBA00022989"/>
    </source>
</evidence>
<name>A0A3S0A8L2_9BACL</name>
<feature type="transmembrane region" description="Helical" evidence="7">
    <location>
        <begin position="194"/>
        <end position="216"/>
    </location>
</feature>
<sequence length="288" mass="32018">MRTTQTLKSPSIVFKLAERSFLLYIPMLLAMVFTLFPLFWALVTAFKRESDITKLPITYLPSPITAKNFVIAWNNVGFSKYFFNSLFVAVATVAIVLVCSILVGYAISRFRFKGKGVFMLLLLCTQFIPGAMLLIPMFEIFRGLHLTSNLMALVIINSTFQLPFNAILMSGFITNIPEQLEEAAMVDGCSRLRAVFLVIFPILVPGIVATMVYTFIGSWNEFLFALMMISKKTLFTLPVGLRYMQGEFDIQYGALAAGSVIALLPAAILFAYVQRFLVQGMSAGAVKG</sequence>
<dbReference type="CDD" id="cd06261">
    <property type="entry name" value="TM_PBP2"/>
    <property type="match status" value="1"/>
</dbReference>
<dbReference type="Pfam" id="PF00528">
    <property type="entry name" value="BPD_transp_1"/>
    <property type="match status" value="1"/>
</dbReference>
<comment type="caution">
    <text evidence="9">The sequence shown here is derived from an EMBL/GenBank/DDBJ whole genome shotgun (WGS) entry which is preliminary data.</text>
</comment>
<evidence type="ECO:0000256" key="6">
    <source>
        <dbReference type="ARBA" id="ARBA00023136"/>
    </source>
</evidence>
<organism evidence="9 10">
    <name type="scientific">Paenibacillus whitsoniae</name>
    <dbReference type="NCBI Taxonomy" id="2496558"/>
    <lineage>
        <taxon>Bacteria</taxon>
        <taxon>Bacillati</taxon>
        <taxon>Bacillota</taxon>
        <taxon>Bacilli</taxon>
        <taxon>Bacillales</taxon>
        <taxon>Paenibacillaceae</taxon>
        <taxon>Paenibacillus</taxon>
    </lineage>
</organism>
<keyword evidence="4 7" id="KW-0812">Transmembrane</keyword>